<proteinExistence type="predicted"/>
<dbReference type="InterPro" id="IPR042047">
    <property type="entry name" value="SleB_dom1"/>
</dbReference>
<dbReference type="GO" id="GO:0016787">
    <property type="term" value="F:hydrolase activity"/>
    <property type="evidence" value="ECO:0007669"/>
    <property type="project" value="UniProtKB-KW"/>
</dbReference>
<evidence type="ECO:0000313" key="3">
    <source>
        <dbReference type="EMBL" id="NVE95392.1"/>
    </source>
</evidence>
<feature type="signal peptide" evidence="1">
    <location>
        <begin position="1"/>
        <end position="22"/>
    </location>
</feature>
<organism evidence="3 4">
    <name type="scientific">Altererythrobacter lutimaris</name>
    <dbReference type="NCBI Taxonomy" id="2743979"/>
    <lineage>
        <taxon>Bacteria</taxon>
        <taxon>Pseudomonadati</taxon>
        <taxon>Pseudomonadota</taxon>
        <taxon>Alphaproteobacteria</taxon>
        <taxon>Sphingomonadales</taxon>
        <taxon>Erythrobacteraceae</taxon>
        <taxon>Altererythrobacter</taxon>
    </lineage>
</organism>
<dbReference type="Pfam" id="PF07486">
    <property type="entry name" value="Hydrolase_2"/>
    <property type="match status" value="1"/>
</dbReference>
<dbReference type="Gene3D" id="1.10.10.2520">
    <property type="entry name" value="Cell wall hydrolase SleB, domain 1"/>
    <property type="match status" value="1"/>
</dbReference>
<dbReference type="AlphaFoldDB" id="A0A850HII4"/>
<keyword evidence="1" id="KW-0732">Signal</keyword>
<evidence type="ECO:0000313" key="4">
    <source>
        <dbReference type="Proteomes" id="UP000546031"/>
    </source>
</evidence>
<reference evidence="3 4" key="1">
    <citation type="submission" date="2020-06" db="EMBL/GenBank/DDBJ databases">
        <title>Altererythrobacter lutimaris sp. nov., a marine bacterium isolated from a tidal flat.</title>
        <authorList>
            <person name="Kim D."/>
            <person name="Yoo Y."/>
            <person name="Kim J.-J."/>
        </authorList>
    </citation>
    <scope>NUCLEOTIDE SEQUENCE [LARGE SCALE GENOMIC DNA]</scope>
    <source>
        <strain evidence="3 4">JGD-16</strain>
    </source>
</reference>
<gene>
    <name evidence="3" type="ORF">HUO12_10820</name>
</gene>
<name>A0A850HII4_9SPHN</name>
<keyword evidence="3" id="KW-0378">Hydrolase</keyword>
<dbReference type="Proteomes" id="UP000546031">
    <property type="component" value="Unassembled WGS sequence"/>
</dbReference>
<sequence length="214" mass="23399">MSRKAYGLSALALVAGVSLTIASEESSSAFAQELNAETAAQMPAETAEPIFISQEVVQPIVEPAAETAETIDAPQASSLRELVSTIETKETLSEQMQCLAGTVYFESRGEPLAGQLAVAQVVINRAESPRFPASYCDVVYQRAQFSFVKNGQMPKIRKGSKAWERAKAIARIAHEGLWDSAADDALYFHAKYVSPSWSRKKAHLATIKTHLFYR</sequence>
<evidence type="ECO:0000256" key="1">
    <source>
        <dbReference type="SAM" id="SignalP"/>
    </source>
</evidence>
<feature type="domain" description="Cell wall hydrolase SleB" evidence="2">
    <location>
        <begin position="109"/>
        <end position="213"/>
    </location>
</feature>
<accession>A0A850HII4</accession>
<protein>
    <submittedName>
        <fullName evidence="3">Cell wall hydrolase</fullName>
    </submittedName>
</protein>
<feature type="chain" id="PRO_5032512240" evidence="1">
    <location>
        <begin position="23"/>
        <end position="214"/>
    </location>
</feature>
<keyword evidence="4" id="KW-1185">Reference proteome</keyword>
<comment type="caution">
    <text evidence="3">The sequence shown here is derived from an EMBL/GenBank/DDBJ whole genome shotgun (WGS) entry which is preliminary data.</text>
</comment>
<dbReference type="RefSeq" id="WP_176273617.1">
    <property type="nucleotide sequence ID" value="NZ_JABWTA010000001.1"/>
</dbReference>
<dbReference type="EMBL" id="JABWTA010000001">
    <property type="protein sequence ID" value="NVE95392.1"/>
    <property type="molecule type" value="Genomic_DNA"/>
</dbReference>
<dbReference type="InterPro" id="IPR011105">
    <property type="entry name" value="Cell_wall_hydrolase_SleB"/>
</dbReference>
<evidence type="ECO:0000259" key="2">
    <source>
        <dbReference type="Pfam" id="PF07486"/>
    </source>
</evidence>